<dbReference type="EMBL" id="JAUJFL010000005">
    <property type="protein sequence ID" value="KAK2602957.1"/>
    <property type="molecule type" value="Genomic_DNA"/>
</dbReference>
<protein>
    <submittedName>
        <fullName evidence="15">Uncharacterized protein</fullName>
    </submittedName>
</protein>
<evidence type="ECO:0000256" key="9">
    <source>
        <dbReference type="ARBA" id="ARBA00023004"/>
    </source>
</evidence>
<dbReference type="SUPFAM" id="SSF48264">
    <property type="entry name" value="Cytochrome P450"/>
    <property type="match status" value="1"/>
</dbReference>
<evidence type="ECO:0000313" key="16">
    <source>
        <dbReference type="Proteomes" id="UP001265746"/>
    </source>
</evidence>
<evidence type="ECO:0000256" key="1">
    <source>
        <dbReference type="ARBA" id="ARBA00001971"/>
    </source>
</evidence>
<dbReference type="GO" id="GO:0020037">
    <property type="term" value="F:heme binding"/>
    <property type="evidence" value="ECO:0007669"/>
    <property type="project" value="InterPro"/>
</dbReference>
<keyword evidence="16" id="KW-1185">Reference proteome</keyword>
<keyword evidence="7" id="KW-1133">Transmembrane helix</keyword>
<dbReference type="GO" id="GO:0004497">
    <property type="term" value="F:monooxygenase activity"/>
    <property type="evidence" value="ECO:0007669"/>
    <property type="project" value="UniProtKB-KW"/>
</dbReference>
<evidence type="ECO:0000256" key="11">
    <source>
        <dbReference type="ARBA" id="ARBA00023136"/>
    </source>
</evidence>
<feature type="chain" id="PRO_5041997743" evidence="14">
    <location>
        <begin position="24"/>
        <end position="481"/>
    </location>
</feature>
<dbReference type="GO" id="GO:0016020">
    <property type="term" value="C:membrane"/>
    <property type="evidence" value="ECO:0007669"/>
    <property type="project" value="UniProtKB-SubCell"/>
</dbReference>
<dbReference type="PRINTS" id="PR00385">
    <property type="entry name" value="P450"/>
</dbReference>
<evidence type="ECO:0000256" key="7">
    <source>
        <dbReference type="ARBA" id="ARBA00022989"/>
    </source>
</evidence>
<dbReference type="GO" id="GO:0016705">
    <property type="term" value="F:oxidoreductase activity, acting on paired donors, with incorporation or reduction of molecular oxygen"/>
    <property type="evidence" value="ECO:0007669"/>
    <property type="project" value="InterPro"/>
</dbReference>
<dbReference type="PANTHER" id="PTHR24305:SF210">
    <property type="entry name" value="CYTOCHROME P450 MONOOXYGENASE ASQL-RELATED"/>
    <property type="match status" value="1"/>
</dbReference>
<comment type="similarity">
    <text evidence="3 13">Belongs to the cytochrome P450 family.</text>
</comment>
<evidence type="ECO:0000256" key="10">
    <source>
        <dbReference type="ARBA" id="ARBA00023033"/>
    </source>
</evidence>
<keyword evidence="4 12" id="KW-0349">Heme</keyword>
<dbReference type="InterPro" id="IPR002401">
    <property type="entry name" value="Cyt_P450_E_grp-I"/>
</dbReference>
<keyword evidence="9 12" id="KW-0408">Iron</keyword>
<keyword evidence="14" id="KW-0732">Signal</keyword>
<comment type="caution">
    <text evidence="15">The sequence shown here is derived from an EMBL/GenBank/DDBJ whole genome shotgun (WGS) entry which is preliminary data.</text>
</comment>
<dbReference type="Gene3D" id="1.10.630.10">
    <property type="entry name" value="Cytochrome P450"/>
    <property type="match status" value="1"/>
</dbReference>
<dbReference type="FunFam" id="1.10.630.10:FF:000158">
    <property type="entry name" value="Cytochrome P450, putative (Eurofung)"/>
    <property type="match status" value="1"/>
</dbReference>
<evidence type="ECO:0000256" key="5">
    <source>
        <dbReference type="ARBA" id="ARBA00022692"/>
    </source>
</evidence>
<comment type="subcellular location">
    <subcellularLocation>
        <location evidence="2">Membrane</location>
    </subcellularLocation>
</comment>
<keyword evidence="8 13" id="KW-0560">Oxidoreductase</keyword>
<name>A0AAD9SA72_PHOAM</name>
<dbReference type="PROSITE" id="PS00086">
    <property type="entry name" value="CYTOCHROME_P450"/>
    <property type="match status" value="1"/>
</dbReference>
<dbReference type="Pfam" id="PF00067">
    <property type="entry name" value="p450"/>
    <property type="match status" value="1"/>
</dbReference>
<keyword evidence="5" id="KW-0812">Transmembrane</keyword>
<dbReference type="PANTHER" id="PTHR24305">
    <property type="entry name" value="CYTOCHROME P450"/>
    <property type="match status" value="1"/>
</dbReference>
<accession>A0AAD9SA72</accession>
<gene>
    <name evidence="15" type="ORF">N8I77_009451</name>
</gene>
<proteinExistence type="inferred from homology"/>
<keyword evidence="6 12" id="KW-0479">Metal-binding</keyword>
<dbReference type="PRINTS" id="PR00463">
    <property type="entry name" value="EP450I"/>
</dbReference>
<evidence type="ECO:0000313" key="15">
    <source>
        <dbReference type="EMBL" id="KAK2602957.1"/>
    </source>
</evidence>
<feature type="signal peptide" evidence="14">
    <location>
        <begin position="1"/>
        <end position="23"/>
    </location>
</feature>
<evidence type="ECO:0000256" key="8">
    <source>
        <dbReference type="ARBA" id="ARBA00023002"/>
    </source>
</evidence>
<dbReference type="InterPro" id="IPR050121">
    <property type="entry name" value="Cytochrome_P450_monoxygenase"/>
</dbReference>
<dbReference type="AlphaFoldDB" id="A0AAD9SA72"/>
<comment type="cofactor">
    <cofactor evidence="1 12">
        <name>heme</name>
        <dbReference type="ChEBI" id="CHEBI:30413"/>
    </cofactor>
</comment>
<dbReference type="InterPro" id="IPR001128">
    <property type="entry name" value="Cyt_P450"/>
</dbReference>
<evidence type="ECO:0000256" key="2">
    <source>
        <dbReference type="ARBA" id="ARBA00004370"/>
    </source>
</evidence>
<dbReference type="CDD" id="cd11058">
    <property type="entry name" value="CYP60B-like"/>
    <property type="match status" value="1"/>
</dbReference>
<dbReference type="InterPro" id="IPR036396">
    <property type="entry name" value="Cyt_P450_sf"/>
</dbReference>
<evidence type="ECO:0000256" key="6">
    <source>
        <dbReference type="ARBA" id="ARBA00022723"/>
    </source>
</evidence>
<dbReference type="Proteomes" id="UP001265746">
    <property type="component" value="Unassembled WGS sequence"/>
</dbReference>
<evidence type="ECO:0000256" key="12">
    <source>
        <dbReference type="PIRSR" id="PIRSR602401-1"/>
    </source>
</evidence>
<dbReference type="InterPro" id="IPR017972">
    <property type="entry name" value="Cyt_P450_CS"/>
</dbReference>
<keyword evidence="11" id="KW-0472">Membrane</keyword>
<evidence type="ECO:0000256" key="3">
    <source>
        <dbReference type="ARBA" id="ARBA00010617"/>
    </source>
</evidence>
<dbReference type="GO" id="GO:0005506">
    <property type="term" value="F:iron ion binding"/>
    <property type="evidence" value="ECO:0007669"/>
    <property type="project" value="InterPro"/>
</dbReference>
<keyword evidence="10 13" id="KW-0503">Monooxygenase</keyword>
<reference evidence="15" key="1">
    <citation type="submission" date="2023-06" db="EMBL/GenBank/DDBJ databases">
        <authorList>
            <person name="Noh H."/>
        </authorList>
    </citation>
    <scope>NUCLEOTIDE SEQUENCE</scope>
    <source>
        <strain evidence="15">DUCC20226</strain>
    </source>
</reference>
<evidence type="ECO:0000256" key="13">
    <source>
        <dbReference type="RuleBase" id="RU000461"/>
    </source>
</evidence>
<organism evidence="15 16">
    <name type="scientific">Phomopsis amygdali</name>
    <name type="common">Fusicoccum amygdali</name>
    <dbReference type="NCBI Taxonomy" id="1214568"/>
    <lineage>
        <taxon>Eukaryota</taxon>
        <taxon>Fungi</taxon>
        <taxon>Dikarya</taxon>
        <taxon>Ascomycota</taxon>
        <taxon>Pezizomycotina</taxon>
        <taxon>Sordariomycetes</taxon>
        <taxon>Sordariomycetidae</taxon>
        <taxon>Diaporthales</taxon>
        <taxon>Diaporthaceae</taxon>
        <taxon>Diaporthe</taxon>
    </lineage>
</organism>
<sequence>MSPAILFFITRCIYLLFFHPLAKFPGPMIASLTEASMAWKWKSAMSGKHVFNMLEQHRKYGDVLRLAPNELSFASVQAYRDIYGHVTTGKERFLKSDAYDTEEPRISSVRDPAVHAAQRKALSHAFSARALRDQEDVVHQYVNLFMKQLSNFGAGGLKPVNVTEAYNWLTFDVIGDLAFGEPFGALANGSNHWVNLVLDSVIFEGLAERFKKKAWLQPLIRFFLGPKKIEEWKRHYLEHQTLSKEKAKKRMEMGDSLKRQDFFGHLIKRKEISEEYLMGNAQVLLIAGSETTATSLAGTTWYLLQNQDCLKRLKEEIRSSFKSLDDITGDSTARCEYLHGVIEEGLRLFPPVAAGLPRVSPGALIDGQYVPEGYIVSCENYPLAIDPRYWVEPESFRPERWIGKGFGDDKKASQPFSSGPRACLGVNLAYLELRITLAKVVFGHDLELVSRDIEDWNQACISFGLWKKPTLLVKFHPRHVA</sequence>
<evidence type="ECO:0000256" key="4">
    <source>
        <dbReference type="ARBA" id="ARBA00022617"/>
    </source>
</evidence>
<feature type="binding site" description="axial binding residue" evidence="12">
    <location>
        <position position="423"/>
    </location>
    <ligand>
        <name>heme</name>
        <dbReference type="ChEBI" id="CHEBI:30413"/>
    </ligand>
    <ligandPart>
        <name>Fe</name>
        <dbReference type="ChEBI" id="CHEBI:18248"/>
    </ligandPart>
</feature>
<evidence type="ECO:0000256" key="14">
    <source>
        <dbReference type="SAM" id="SignalP"/>
    </source>
</evidence>